<dbReference type="SUPFAM" id="SSF160424">
    <property type="entry name" value="BH3703-like"/>
    <property type="match status" value="1"/>
</dbReference>
<name>A0ABY8H3E3_9MICC</name>
<dbReference type="InterPro" id="IPR036170">
    <property type="entry name" value="YezG-like_sf"/>
</dbReference>
<dbReference type="RefSeq" id="WP_278156568.1">
    <property type="nucleotide sequence ID" value="NZ_CP121252.1"/>
</dbReference>
<dbReference type="EMBL" id="CP121252">
    <property type="protein sequence ID" value="WFP15652.1"/>
    <property type="molecule type" value="Genomic_DNA"/>
</dbReference>
<evidence type="ECO:0000313" key="2">
    <source>
        <dbReference type="Proteomes" id="UP001219037"/>
    </source>
</evidence>
<protein>
    <submittedName>
        <fullName evidence="1">Uncharacterized protein</fullName>
    </submittedName>
</protein>
<evidence type="ECO:0000313" key="1">
    <source>
        <dbReference type="EMBL" id="WFP15652.1"/>
    </source>
</evidence>
<accession>A0ABY8H3E3</accession>
<keyword evidence="2" id="KW-1185">Reference proteome</keyword>
<gene>
    <name evidence="1" type="ORF">P8192_09585</name>
</gene>
<reference evidence="1 2" key="1">
    <citation type="submission" date="2023-04" db="EMBL/GenBank/DDBJ databases">
        <title>Funneling lignin-derived compounds into biodiesel using alkali-halophilic Citricoccus sp. P2.</title>
        <authorList>
            <person name="Luo C.-B."/>
        </authorList>
    </citation>
    <scope>NUCLEOTIDE SEQUENCE [LARGE SCALE GENOMIC DNA]</scope>
    <source>
        <strain evidence="1 2">P2</strain>
    </source>
</reference>
<organism evidence="1 2">
    <name type="scientific">Citricoccus muralis</name>
    <dbReference type="NCBI Taxonomy" id="169134"/>
    <lineage>
        <taxon>Bacteria</taxon>
        <taxon>Bacillati</taxon>
        <taxon>Actinomycetota</taxon>
        <taxon>Actinomycetes</taxon>
        <taxon>Micrococcales</taxon>
        <taxon>Micrococcaceae</taxon>
        <taxon>Citricoccus</taxon>
    </lineage>
</organism>
<dbReference type="Proteomes" id="UP001219037">
    <property type="component" value="Chromosome"/>
</dbReference>
<sequence length="162" mass="18354">MPENHAPDGGIPRQQQATRNLAQELFQYILEAPSEFTSLQFTARYAGDFAQSSLLGFCSDGSEGWKGIRPPERNLDVATDRLRQAMYRPGTGTWFGIIMTISREGKVFMDFDYDNEPDFGREVHAGSFVADQKQFPRDAEHTPEWLARKLHEGRLNQPADTS</sequence>
<proteinExistence type="predicted"/>